<reference evidence="5 6" key="1">
    <citation type="journal article" date="2021" name="Environ. Microbiol.">
        <title>Gene family expansions and transcriptome signatures uncover fungal adaptations to wood decay.</title>
        <authorList>
            <person name="Hage H."/>
            <person name="Miyauchi S."/>
            <person name="Viragh M."/>
            <person name="Drula E."/>
            <person name="Min B."/>
            <person name="Chaduli D."/>
            <person name="Navarro D."/>
            <person name="Favel A."/>
            <person name="Norest M."/>
            <person name="Lesage-Meessen L."/>
            <person name="Balint B."/>
            <person name="Merenyi Z."/>
            <person name="de Eugenio L."/>
            <person name="Morin E."/>
            <person name="Martinez A.T."/>
            <person name="Baldrian P."/>
            <person name="Stursova M."/>
            <person name="Martinez M.J."/>
            <person name="Novotny C."/>
            <person name="Magnuson J.K."/>
            <person name="Spatafora J.W."/>
            <person name="Maurice S."/>
            <person name="Pangilinan J."/>
            <person name="Andreopoulos W."/>
            <person name="LaButti K."/>
            <person name="Hundley H."/>
            <person name="Na H."/>
            <person name="Kuo A."/>
            <person name="Barry K."/>
            <person name="Lipzen A."/>
            <person name="Henrissat B."/>
            <person name="Riley R."/>
            <person name="Ahrendt S."/>
            <person name="Nagy L.G."/>
            <person name="Grigoriev I.V."/>
            <person name="Martin F."/>
            <person name="Rosso M.N."/>
        </authorList>
    </citation>
    <scope>NUCLEOTIDE SEQUENCE [LARGE SCALE GENOMIC DNA]</scope>
    <source>
        <strain evidence="5 6">CIRM-BRFM 1785</strain>
    </source>
</reference>
<keyword evidence="1" id="KW-0436">Ligase</keyword>
<dbReference type="PROSITE" id="PS51987">
    <property type="entry name" value="GS_CATALYTIC"/>
    <property type="match status" value="1"/>
</dbReference>
<dbReference type="SMART" id="SM01230">
    <property type="entry name" value="Gln-synt_C"/>
    <property type="match status" value="1"/>
</dbReference>
<evidence type="ECO:0000313" key="6">
    <source>
        <dbReference type="Proteomes" id="UP000814176"/>
    </source>
</evidence>
<dbReference type="EMBL" id="JADCUA010000014">
    <property type="protein sequence ID" value="KAH9834985.1"/>
    <property type="molecule type" value="Genomic_DNA"/>
</dbReference>
<dbReference type="InterPro" id="IPR014746">
    <property type="entry name" value="Gln_synth/guanido_kin_cat_dom"/>
</dbReference>
<dbReference type="PANTHER" id="PTHR43785">
    <property type="entry name" value="GAMMA-GLUTAMYLPUTRESCINE SYNTHETASE"/>
    <property type="match status" value="1"/>
</dbReference>
<accession>A0ABQ8KD09</accession>
<dbReference type="Proteomes" id="UP000814176">
    <property type="component" value="Unassembled WGS sequence"/>
</dbReference>
<dbReference type="GeneID" id="72008346"/>
<dbReference type="RefSeq" id="XP_047777471.1">
    <property type="nucleotide sequence ID" value="XM_047927614.1"/>
</dbReference>
<evidence type="ECO:0000259" key="4">
    <source>
        <dbReference type="PROSITE" id="PS51987"/>
    </source>
</evidence>
<dbReference type="InterPro" id="IPR008146">
    <property type="entry name" value="Gln_synth_cat_dom"/>
</dbReference>
<evidence type="ECO:0000313" key="5">
    <source>
        <dbReference type="EMBL" id="KAH9834985.1"/>
    </source>
</evidence>
<dbReference type="Pfam" id="PF00120">
    <property type="entry name" value="Gln-synt_C"/>
    <property type="match status" value="1"/>
</dbReference>
<keyword evidence="6" id="KW-1185">Reference proteome</keyword>
<comment type="caution">
    <text evidence="5">The sequence shown here is derived from an EMBL/GenBank/DDBJ whole genome shotgun (WGS) entry which is preliminary data.</text>
</comment>
<evidence type="ECO:0000256" key="2">
    <source>
        <dbReference type="PROSITE-ProRule" id="PRU01331"/>
    </source>
</evidence>
<dbReference type="Gene3D" id="3.30.590.10">
    <property type="entry name" value="Glutamine synthetase/guanido kinase, catalytic domain"/>
    <property type="match status" value="2"/>
</dbReference>
<protein>
    <submittedName>
        <fullName evidence="5">FLU1-II</fullName>
    </submittedName>
</protein>
<name>A0ABQ8KD09_9APHY</name>
<dbReference type="PANTHER" id="PTHR43785:SF2">
    <property type="entry name" value="TYPE-1 GLUTAMINE SYNTHETASE 1"/>
    <property type="match status" value="1"/>
</dbReference>
<organism evidence="5 6">
    <name type="scientific">Rhodofomes roseus</name>
    <dbReference type="NCBI Taxonomy" id="34475"/>
    <lineage>
        <taxon>Eukaryota</taxon>
        <taxon>Fungi</taxon>
        <taxon>Dikarya</taxon>
        <taxon>Basidiomycota</taxon>
        <taxon>Agaricomycotina</taxon>
        <taxon>Agaricomycetes</taxon>
        <taxon>Polyporales</taxon>
        <taxon>Rhodofomes</taxon>
    </lineage>
</organism>
<proteinExistence type="inferred from homology"/>
<evidence type="ECO:0000256" key="1">
    <source>
        <dbReference type="ARBA" id="ARBA00022598"/>
    </source>
</evidence>
<comment type="similarity">
    <text evidence="2 3">Belongs to the glutamine synthetase family.</text>
</comment>
<evidence type="ECO:0000256" key="3">
    <source>
        <dbReference type="RuleBase" id="RU000384"/>
    </source>
</evidence>
<dbReference type="SUPFAM" id="SSF55931">
    <property type="entry name" value="Glutamine synthetase/guanido kinase"/>
    <property type="match status" value="1"/>
</dbReference>
<gene>
    <name evidence="5" type="ORF">C8Q71DRAFT_859320</name>
</gene>
<feature type="domain" description="GS catalytic" evidence="4">
    <location>
        <begin position="134"/>
        <end position="454"/>
    </location>
</feature>
<sequence length="454" mass="49528">MGAASEFAVTYTAEVSGPRYTSVDDLRLEERGIKYVRVQYVDYGNTVRFRVLPVSYFKRVCKVARPSLIISPFALAFVGIRFAGGFRRTDDCLHVIDLNSFRVCTYAPGHAVVMTWFQEKVPLPTAGLAMSICPRTMLQKVVDEARAKAGLTFLVGFESEFLLLRKASSPPELVNDAGWGCSLGYRTGAVESAVLDEIVDCIEGAGVEAHYIHGEAAPAQYELVTGPMSPLEAADALVFTRETIYNIAHKHGLRATFAPRLLSESSECSQPLCGALAFGALRPLRSRSGAHMHLSLHSSAPVAKPDTRLDAALAPELTPTERSFLQTLVEHIASLSAITLPTNASYGRVEDGIFWAGRILAAGLKGVLSGAELKTGNCAKPAAQMSEEERRAVGLENPRRFPRIVGDARQMLDKDTYLKETLGDEFVGVYLGLLEEHMTLPTEEATITRLIETF</sequence>